<organism evidence="3 4">
    <name type="scientific">Roseateles agri</name>
    <dbReference type="NCBI Taxonomy" id="3098619"/>
    <lineage>
        <taxon>Bacteria</taxon>
        <taxon>Pseudomonadati</taxon>
        <taxon>Pseudomonadota</taxon>
        <taxon>Betaproteobacteria</taxon>
        <taxon>Burkholderiales</taxon>
        <taxon>Sphaerotilaceae</taxon>
        <taxon>Roseateles</taxon>
    </lineage>
</organism>
<evidence type="ECO:0000256" key="1">
    <source>
        <dbReference type="SAM" id="MobiDB-lite"/>
    </source>
</evidence>
<accession>A0ABU5DAM1</accession>
<reference evidence="3 4" key="1">
    <citation type="submission" date="2023-11" db="EMBL/GenBank/DDBJ databases">
        <title>Paucibacter sp. nov., isolated from fresh soil in Korea.</title>
        <authorList>
            <person name="Le N.T.T."/>
        </authorList>
    </citation>
    <scope>NUCLEOTIDE SEQUENCE [LARGE SCALE GENOMIC DNA]</scope>
    <source>
        <strain evidence="3 4">R3-3</strain>
    </source>
</reference>
<dbReference type="EMBL" id="JAXCLA010000001">
    <property type="protein sequence ID" value="MDY0742861.1"/>
    <property type="molecule type" value="Genomic_DNA"/>
</dbReference>
<feature type="signal peptide" evidence="2">
    <location>
        <begin position="1"/>
        <end position="18"/>
    </location>
</feature>
<proteinExistence type="predicted"/>
<dbReference type="RefSeq" id="WP_320420671.1">
    <property type="nucleotide sequence ID" value="NZ_JAXCLA010000001.1"/>
</dbReference>
<evidence type="ECO:0000256" key="2">
    <source>
        <dbReference type="SAM" id="SignalP"/>
    </source>
</evidence>
<evidence type="ECO:0000313" key="4">
    <source>
        <dbReference type="Proteomes" id="UP001285263"/>
    </source>
</evidence>
<feature type="region of interest" description="Disordered" evidence="1">
    <location>
        <begin position="21"/>
        <end position="42"/>
    </location>
</feature>
<comment type="caution">
    <text evidence="3">The sequence shown here is derived from an EMBL/GenBank/DDBJ whole genome shotgun (WGS) entry which is preliminary data.</text>
</comment>
<protein>
    <recommendedName>
        <fullName evidence="5">DUF4168 domain-containing protein</fullName>
    </recommendedName>
</protein>
<name>A0ABU5DAM1_9BURK</name>
<feature type="chain" id="PRO_5045764937" description="DUF4168 domain-containing protein" evidence="2">
    <location>
        <begin position="19"/>
        <end position="120"/>
    </location>
</feature>
<evidence type="ECO:0008006" key="5">
    <source>
        <dbReference type="Google" id="ProtNLM"/>
    </source>
</evidence>
<gene>
    <name evidence="3" type="ORF">SNE35_00005</name>
</gene>
<evidence type="ECO:0000313" key="3">
    <source>
        <dbReference type="EMBL" id="MDY0742861.1"/>
    </source>
</evidence>
<dbReference type="Proteomes" id="UP001285263">
    <property type="component" value="Unassembled WGS sequence"/>
</dbReference>
<feature type="compositionally biased region" description="Pro residues" evidence="1">
    <location>
        <begin position="21"/>
        <end position="38"/>
    </location>
</feature>
<sequence>MKRLVLIAAFALPLIAAAQPPAPPAPMAPPAPPAPKPMSPEHMQQMMQASMGAMAPAMAQMTSAMVEAQLAAAVKPETAERIAVFKHNLYESLLKKGFTQQQAVEIVVATPLPGSSSGGR</sequence>
<keyword evidence="4" id="KW-1185">Reference proteome</keyword>
<keyword evidence="2" id="KW-0732">Signal</keyword>